<feature type="transmembrane region" description="Helical" evidence="2">
    <location>
        <begin position="187"/>
        <end position="209"/>
    </location>
</feature>
<dbReference type="AlphaFoldDB" id="A0A8J8NTV1"/>
<name>A0A8J8NTV1_HALGN</name>
<feature type="compositionally biased region" description="Low complexity" evidence="1">
    <location>
        <begin position="327"/>
        <end position="339"/>
    </location>
</feature>
<gene>
    <name evidence="3" type="ORF">FGO68_gene3028</name>
</gene>
<feature type="region of interest" description="Disordered" evidence="1">
    <location>
        <begin position="288"/>
        <end position="366"/>
    </location>
</feature>
<comment type="caution">
    <text evidence="3">The sequence shown here is derived from an EMBL/GenBank/DDBJ whole genome shotgun (WGS) entry which is preliminary data.</text>
</comment>
<dbReference type="Proteomes" id="UP000785679">
    <property type="component" value="Unassembled WGS sequence"/>
</dbReference>
<keyword evidence="2" id="KW-0812">Transmembrane</keyword>
<feature type="transmembrane region" description="Helical" evidence="2">
    <location>
        <begin position="68"/>
        <end position="88"/>
    </location>
</feature>
<dbReference type="EMBL" id="RRYP01007902">
    <property type="protein sequence ID" value="TNV80155.1"/>
    <property type="molecule type" value="Genomic_DNA"/>
</dbReference>
<keyword evidence="2" id="KW-0472">Membrane</keyword>
<evidence type="ECO:0000313" key="4">
    <source>
        <dbReference type="Proteomes" id="UP000785679"/>
    </source>
</evidence>
<keyword evidence="4" id="KW-1185">Reference proteome</keyword>
<feature type="compositionally biased region" description="Basic and acidic residues" evidence="1">
    <location>
        <begin position="353"/>
        <end position="366"/>
    </location>
</feature>
<feature type="transmembrane region" description="Helical" evidence="2">
    <location>
        <begin position="12"/>
        <end position="36"/>
    </location>
</feature>
<evidence type="ECO:0000256" key="2">
    <source>
        <dbReference type="SAM" id="Phobius"/>
    </source>
</evidence>
<evidence type="ECO:0000313" key="3">
    <source>
        <dbReference type="EMBL" id="TNV80155.1"/>
    </source>
</evidence>
<feature type="compositionally biased region" description="Low complexity" evidence="1">
    <location>
        <begin position="220"/>
        <end position="232"/>
    </location>
</feature>
<proteinExistence type="predicted"/>
<organism evidence="3 4">
    <name type="scientific">Halteria grandinella</name>
    <dbReference type="NCBI Taxonomy" id="5974"/>
    <lineage>
        <taxon>Eukaryota</taxon>
        <taxon>Sar</taxon>
        <taxon>Alveolata</taxon>
        <taxon>Ciliophora</taxon>
        <taxon>Intramacronucleata</taxon>
        <taxon>Spirotrichea</taxon>
        <taxon>Stichotrichia</taxon>
        <taxon>Sporadotrichida</taxon>
        <taxon>Halteriidae</taxon>
        <taxon>Halteria</taxon>
    </lineage>
</organism>
<feature type="region of interest" description="Disordered" evidence="1">
    <location>
        <begin position="217"/>
        <end position="240"/>
    </location>
</feature>
<keyword evidence="2" id="KW-1133">Transmembrane helix</keyword>
<sequence length="428" mass="49346">MVEYKQKLNQHNMLKLILLCTFCLLQVPIVIIRVLVRLRRINHDNNNEKDYLISSDALLLTDFILRTLYFAFELTIFVIFLQLVAYFANRKRKQIAKEFGYTSIETAIGATFASNSQVNRPPIRITLYHKIMIIAVMIIALMNLEYSLFSFYYTTAKFIAKDLDINDENTSDDSLQSKWIRDLQRYIIWPIFDLFTATALVYLAYLMGIKQLSRKKLKKQNNSNNLPNNQVPNKKKGMNSAIDDDMREQQSFRHNYDTQSVNLLFQGVGHNQGSGSAYGRQVSINHIEDENKKTQQTVAKKSTMGGESNKKSNKSNNLVSQYMHSDSGQSSGEFGGSQERTPIAKKKQTNTKKGTDHANPTEERKFTYDDEATEQAGLELGYNMESDLEDEGENLWENQAKNYKRVLAEDSSMGDKNILKRYMEELFR</sequence>
<accession>A0A8J8NTV1</accession>
<reference evidence="3" key="1">
    <citation type="submission" date="2019-06" db="EMBL/GenBank/DDBJ databases">
        <authorList>
            <person name="Zheng W."/>
        </authorList>
    </citation>
    <scope>NUCLEOTIDE SEQUENCE</scope>
    <source>
        <strain evidence="3">QDHG01</strain>
    </source>
</reference>
<protein>
    <submittedName>
        <fullName evidence="3">Uncharacterized protein</fullName>
    </submittedName>
</protein>
<feature type="transmembrane region" description="Helical" evidence="2">
    <location>
        <begin position="131"/>
        <end position="153"/>
    </location>
</feature>
<evidence type="ECO:0000256" key="1">
    <source>
        <dbReference type="SAM" id="MobiDB-lite"/>
    </source>
</evidence>